<accession>A0A6J8BDJ3</accession>
<evidence type="ECO:0000256" key="2">
    <source>
        <dbReference type="SAM" id="MobiDB-lite"/>
    </source>
</evidence>
<dbReference type="OrthoDB" id="6093997at2759"/>
<name>A0A6J8BDJ3_MYTCO</name>
<dbReference type="GO" id="GO:0061630">
    <property type="term" value="F:ubiquitin protein ligase activity"/>
    <property type="evidence" value="ECO:0007669"/>
    <property type="project" value="UniProtKB-EC"/>
</dbReference>
<dbReference type="EC" id="2.3.2.27" evidence="3"/>
<feature type="compositionally biased region" description="Polar residues" evidence="2">
    <location>
        <begin position="497"/>
        <end position="513"/>
    </location>
</feature>
<organism evidence="3 4">
    <name type="scientific">Mytilus coruscus</name>
    <name type="common">Sea mussel</name>
    <dbReference type="NCBI Taxonomy" id="42192"/>
    <lineage>
        <taxon>Eukaryota</taxon>
        <taxon>Metazoa</taxon>
        <taxon>Spiralia</taxon>
        <taxon>Lophotrochozoa</taxon>
        <taxon>Mollusca</taxon>
        <taxon>Bivalvia</taxon>
        <taxon>Autobranchia</taxon>
        <taxon>Pteriomorphia</taxon>
        <taxon>Mytilida</taxon>
        <taxon>Mytiloidea</taxon>
        <taxon>Mytilidae</taxon>
        <taxon>Mytilinae</taxon>
        <taxon>Mytilus</taxon>
    </lineage>
</organism>
<sequence length="1043" mass="116421">MSESSEGSYIMFKKRVKMKKTGRSVSVYDGRKWPVIHCGNVIVSPEEKVSDVKTSIVSGNISKDKRKKSSKYALAVASSFGHVHAFLQDEDFVIDKIDSTPAEEKCLMLIKKPKSSSKKMFKSQSWANLSLSDSHLYNQPNYNTEGRKHKYRMRRKPSDLQTVPSESMMNLTDYGLRVDSYIPQQRDMKNRDSRNGHNRFHGVASPQSCHSDDVTYRNGKSCHSDDLTYRNGNMNGNTEINNNKLASQTGSRMYSSHMDIYKTAPKLSHIKEKTESCVIRSDEMYTDTSSKNGSVYSNDQDSVSRAHSVGDLSTGLTFSVVGQRKADSVHSLAILQNSTFKPVTEDKGKVKKSEGKVYTHSDAKRKESARRCIENKKDLQNTLRDLLSNISEKEKQASRVQNTSNEKRDSSTPIKPKRALPSVPQGQANDRKKHYTEMVKMRMSQHSRSGGQSSSSGTSSSVRTVQDTPLDKEVSDLLGSERESCPGMLENSKYSEKNGNTSSHLNSTSHQDTLNVSIPSSLRSCDSGQATITSLSSTVDSGYLTNDADNDMYSSVSYTKSLQRSAQNFYSKKAPVVHSQSLHNETAAYKKHHGLQKESAIEKGPFVKESQLVNIVGSVEGQRTGTFPRSSQSKDLNTSDITQENQKFRPLLCDKLVKYSSMKHLPTNDLSVEGQWSQKHNTTVGSSQIQNIMPETKQVIRDKSDIPLKDGKTLNTETLSPQFEGEDHVPVIESHYNTLPGNWKFQNNQNNNCGFKKCIPSLYQLSQSYRFIPVILTVGLEYNLLDHIHLCESCVELQNTKKTPKRESTAMSPPQGKYARLGGPGSAFKPVKTLSADTAIYSIISVQELSTVFQNKALLKGDILIEVNQKIVLGEPLNSVRDLISSASGELLLTVARTPDFTAISTQTTNETAVQNVPSTNEHSAINHVPVQNGGQPPKNLMDSQVEHLKRQVAKLNVELKRKNKAIRELNCLLPWTPNDNQSEINGNNDITLNGLKIYHLLNWKMGYEVNRFQGDVDEELICPICSSVLEEPLQVFVKINKV</sequence>
<dbReference type="Proteomes" id="UP000507470">
    <property type="component" value="Unassembled WGS sequence"/>
</dbReference>
<feature type="region of interest" description="Disordered" evidence="2">
    <location>
        <begin position="389"/>
        <end position="513"/>
    </location>
</feature>
<feature type="coiled-coil region" evidence="1">
    <location>
        <begin position="939"/>
        <end position="973"/>
    </location>
</feature>
<dbReference type="AlphaFoldDB" id="A0A6J8BDJ3"/>
<protein>
    <submittedName>
        <fullName evidence="3">RNF41</fullName>
        <ecNumber evidence="3">2.3.2.27</ecNumber>
    </submittedName>
</protein>
<proteinExistence type="predicted"/>
<keyword evidence="1" id="KW-0175">Coiled coil</keyword>
<dbReference type="EMBL" id="CACVKT020003087">
    <property type="protein sequence ID" value="CAC5381673.1"/>
    <property type="molecule type" value="Genomic_DNA"/>
</dbReference>
<keyword evidence="3" id="KW-0012">Acyltransferase</keyword>
<dbReference type="SUPFAM" id="SSF50156">
    <property type="entry name" value="PDZ domain-like"/>
    <property type="match status" value="1"/>
</dbReference>
<evidence type="ECO:0000313" key="4">
    <source>
        <dbReference type="Proteomes" id="UP000507470"/>
    </source>
</evidence>
<dbReference type="InterPro" id="IPR036034">
    <property type="entry name" value="PDZ_sf"/>
</dbReference>
<feature type="compositionally biased region" description="Basic and acidic residues" evidence="2">
    <location>
        <begin position="343"/>
        <end position="369"/>
    </location>
</feature>
<feature type="region of interest" description="Disordered" evidence="2">
    <location>
        <begin position="138"/>
        <end position="162"/>
    </location>
</feature>
<evidence type="ECO:0000313" key="3">
    <source>
        <dbReference type="EMBL" id="CAC5381673.1"/>
    </source>
</evidence>
<feature type="region of interest" description="Disordered" evidence="2">
    <location>
        <begin position="342"/>
        <end position="369"/>
    </location>
</feature>
<keyword evidence="4" id="KW-1185">Reference proteome</keyword>
<feature type="compositionally biased region" description="Low complexity" evidence="2">
    <location>
        <begin position="447"/>
        <end position="466"/>
    </location>
</feature>
<evidence type="ECO:0000256" key="1">
    <source>
        <dbReference type="SAM" id="Coils"/>
    </source>
</evidence>
<feature type="compositionally biased region" description="Basic and acidic residues" evidence="2">
    <location>
        <begin position="469"/>
        <end position="484"/>
    </location>
</feature>
<reference evidence="3 4" key="1">
    <citation type="submission" date="2020-06" db="EMBL/GenBank/DDBJ databases">
        <authorList>
            <person name="Li R."/>
            <person name="Bekaert M."/>
        </authorList>
    </citation>
    <scope>NUCLEOTIDE SEQUENCE [LARGE SCALE GENOMIC DNA]</scope>
    <source>
        <strain evidence="4">wild</strain>
    </source>
</reference>
<gene>
    <name evidence="3" type="ORF">MCOR_17546</name>
</gene>
<keyword evidence="3" id="KW-0808">Transferase</keyword>